<dbReference type="eggNOG" id="COG3307">
    <property type="taxonomic scope" value="Bacteria"/>
</dbReference>
<evidence type="ECO:0000313" key="9">
    <source>
        <dbReference type="Proteomes" id="UP000019365"/>
    </source>
</evidence>
<evidence type="ECO:0000256" key="3">
    <source>
        <dbReference type="ARBA" id="ARBA00022989"/>
    </source>
</evidence>
<name>W7UES6_RUMFL</name>
<dbReference type="Proteomes" id="UP000019365">
    <property type="component" value="Unassembled WGS sequence"/>
</dbReference>
<feature type="transmembrane region" description="Helical" evidence="6">
    <location>
        <begin position="435"/>
        <end position="452"/>
    </location>
</feature>
<feature type="compositionally biased region" description="Basic residues" evidence="5">
    <location>
        <begin position="527"/>
        <end position="539"/>
    </location>
</feature>
<evidence type="ECO:0000256" key="5">
    <source>
        <dbReference type="SAM" id="MobiDB-lite"/>
    </source>
</evidence>
<feature type="compositionally biased region" description="Basic and acidic residues" evidence="5">
    <location>
        <begin position="507"/>
        <end position="519"/>
    </location>
</feature>
<feature type="transmembrane region" description="Helical" evidence="6">
    <location>
        <begin position="275"/>
        <end position="295"/>
    </location>
</feature>
<comment type="caution">
    <text evidence="8">The sequence shown here is derived from an EMBL/GenBank/DDBJ whole genome shotgun (WGS) entry which is preliminary data.</text>
</comment>
<comment type="subcellular location">
    <subcellularLocation>
        <location evidence="1">Membrane</location>
        <topology evidence="1">Multi-pass membrane protein</topology>
    </subcellularLocation>
</comment>
<dbReference type="InterPro" id="IPR051533">
    <property type="entry name" value="WaaL-like"/>
</dbReference>
<proteinExistence type="predicted"/>
<evidence type="ECO:0000313" key="8">
    <source>
        <dbReference type="EMBL" id="EWM52448.1"/>
    </source>
</evidence>
<gene>
    <name evidence="8" type="ORF">RF007C_07885</name>
</gene>
<dbReference type="RefSeq" id="WP_037300901.1">
    <property type="nucleotide sequence ID" value="NZ_ATAX01000035.1"/>
</dbReference>
<dbReference type="AlphaFoldDB" id="W7UES6"/>
<dbReference type="PANTHER" id="PTHR37422:SF13">
    <property type="entry name" value="LIPOPOLYSACCHARIDE BIOSYNTHESIS PROTEIN PA4999-RELATED"/>
    <property type="match status" value="1"/>
</dbReference>
<reference evidence="8 9" key="1">
    <citation type="journal article" date="2014" name="PLoS ONE">
        <title>Rumen cellulosomics: divergent fiber-degrading strategies revealed by comparative genome-wide analysis of six ruminococcal strains.</title>
        <authorList>
            <person name="Dassa B."/>
            <person name="Borovok I."/>
            <person name="Ruimy-Israeli V."/>
            <person name="Lamed R."/>
            <person name="Flint H.J."/>
            <person name="Duncan S.H."/>
            <person name="Henrissat B."/>
            <person name="Coutinho P."/>
            <person name="Morrison M."/>
            <person name="Mosoni P."/>
            <person name="Yeoman C.J."/>
            <person name="White B.A."/>
            <person name="Bayer E.A."/>
        </authorList>
    </citation>
    <scope>NUCLEOTIDE SEQUENCE [LARGE SCALE GENOMIC DNA]</scope>
    <source>
        <strain evidence="8 9">007c</strain>
    </source>
</reference>
<dbReference type="PANTHER" id="PTHR37422">
    <property type="entry name" value="TEICHURONIC ACID BIOSYNTHESIS PROTEIN TUAE"/>
    <property type="match status" value="1"/>
</dbReference>
<evidence type="ECO:0000256" key="1">
    <source>
        <dbReference type="ARBA" id="ARBA00004141"/>
    </source>
</evidence>
<organism evidence="8 9">
    <name type="scientific">Ruminococcus flavefaciens 007c</name>
    <dbReference type="NCBI Taxonomy" id="1341157"/>
    <lineage>
        <taxon>Bacteria</taxon>
        <taxon>Bacillati</taxon>
        <taxon>Bacillota</taxon>
        <taxon>Clostridia</taxon>
        <taxon>Eubacteriales</taxon>
        <taxon>Oscillospiraceae</taxon>
        <taxon>Ruminococcus</taxon>
    </lineage>
</organism>
<evidence type="ECO:0000256" key="2">
    <source>
        <dbReference type="ARBA" id="ARBA00022692"/>
    </source>
</evidence>
<feature type="transmembrane region" description="Helical" evidence="6">
    <location>
        <begin position="57"/>
        <end position="82"/>
    </location>
</feature>
<dbReference type="OrthoDB" id="1817912at2"/>
<feature type="transmembrane region" description="Helical" evidence="6">
    <location>
        <begin position="94"/>
        <end position="121"/>
    </location>
</feature>
<feature type="transmembrane region" description="Helical" evidence="6">
    <location>
        <begin position="252"/>
        <end position="268"/>
    </location>
</feature>
<evidence type="ECO:0000256" key="6">
    <source>
        <dbReference type="SAM" id="Phobius"/>
    </source>
</evidence>
<protein>
    <recommendedName>
        <fullName evidence="7">O-antigen ligase-related domain-containing protein</fullName>
    </recommendedName>
</protein>
<keyword evidence="3 6" id="KW-1133">Transmembrane helix</keyword>
<feature type="transmembrane region" description="Helical" evidence="6">
    <location>
        <begin position="127"/>
        <end position="144"/>
    </location>
</feature>
<dbReference type="PATRIC" id="fig|1341157.4.peg.2821"/>
<keyword evidence="4 6" id="KW-0472">Membrane</keyword>
<dbReference type="Pfam" id="PF04932">
    <property type="entry name" value="Wzy_C"/>
    <property type="match status" value="1"/>
</dbReference>
<accession>W7UES6</accession>
<dbReference type="InterPro" id="IPR007016">
    <property type="entry name" value="O-antigen_ligase-rel_domated"/>
</dbReference>
<evidence type="ECO:0000259" key="7">
    <source>
        <dbReference type="Pfam" id="PF04932"/>
    </source>
</evidence>
<dbReference type="EMBL" id="ATAX01000035">
    <property type="protein sequence ID" value="EWM52448.1"/>
    <property type="molecule type" value="Genomic_DNA"/>
</dbReference>
<keyword evidence="9" id="KW-1185">Reference proteome</keyword>
<feature type="domain" description="O-antigen ligase-related" evidence="7">
    <location>
        <begin position="233"/>
        <end position="413"/>
    </location>
</feature>
<keyword evidence="2 6" id="KW-0812">Transmembrane</keyword>
<sequence>MPKTIFNSSEKSNFILNMTEEQYTKYASRGLFIAMLTTPLLTIVPELSYSLSTSTTVSYAFSAAGLVIGGVIAMILAIIGIMKNYVSKRTAFPAVAMGIMVLWAVVSLIKGCDLSISMYGYPNRGEGLLAIIFYFCFFVTAMCIKREKGLRTILDGIVGVGVLNSIIALVQIFTGELGHYKYISLHLCVNAASGLSMSPLFLAMVLTLSLTAALIGFVTSGCKKRRTILLVISAVFSFIMMFTYSFIGVCGLAFAVIAAFAAVFVMKAPKSRLACIPVSIVSAAAAVALVYSGAIGNISSYSLYDGRILWFQDGYSRASASGMYNPDVIDIDNTADVYLYMNSRTMDIIEHNPLFGTGPDQLAFALIRVTEDTNLNMDMTDFIPMNKGVFDKVYNEYLYVAASRGIPSLIFFVLTLLAALVLGRGSYKKKRTPENFTVLVLLVGGVLVYLIGCSSIPYAPVFWTVAGAACAAALPEEKKKAVAAAGKKVGKAGETVSEAKKEVSEVKEKVSKAEEKTSEAVKTASGAKKKPSKKAKKKK</sequence>
<evidence type="ECO:0000256" key="4">
    <source>
        <dbReference type="ARBA" id="ARBA00023136"/>
    </source>
</evidence>
<dbReference type="GO" id="GO:0016020">
    <property type="term" value="C:membrane"/>
    <property type="evidence" value="ECO:0007669"/>
    <property type="project" value="UniProtKB-SubCell"/>
</dbReference>
<feature type="region of interest" description="Disordered" evidence="5">
    <location>
        <begin position="507"/>
        <end position="539"/>
    </location>
</feature>
<feature type="transmembrane region" description="Helical" evidence="6">
    <location>
        <begin position="26"/>
        <end position="45"/>
    </location>
</feature>
<feature type="transmembrane region" description="Helical" evidence="6">
    <location>
        <begin position="194"/>
        <end position="215"/>
    </location>
</feature>
<feature type="transmembrane region" description="Helical" evidence="6">
    <location>
        <begin position="156"/>
        <end position="174"/>
    </location>
</feature>
<feature type="transmembrane region" description="Helical" evidence="6">
    <location>
        <begin position="397"/>
        <end position="423"/>
    </location>
</feature>